<feature type="region of interest" description="Disordered" evidence="1">
    <location>
        <begin position="97"/>
        <end position="133"/>
    </location>
</feature>
<gene>
    <name evidence="2" type="ORF">LCGC14_1033550</name>
</gene>
<reference evidence="2" key="1">
    <citation type="journal article" date="2015" name="Nature">
        <title>Complex archaea that bridge the gap between prokaryotes and eukaryotes.</title>
        <authorList>
            <person name="Spang A."/>
            <person name="Saw J.H."/>
            <person name="Jorgensen S.L."/>
            <person name="Zaremba-Niedzwiedzka K."/>
            <person name="Martijn J."/>
            <person name="Lind A.E."/>
            <person name="van Eijk R."/>
            <person name="Schleper C."/>
            <person name="Guy L."/>
            <person name="Ettema T.J."/>
        </authorList>
    </citation>
    <scope>NUCLEOTIDE SEQUENCE</scope>
</reference>
<evidence type="ECO:0000313" key="2">
    <source>
        <dbReference type="EMBL" id="KKN10733.1"/>
    </source>
</evidence>
<organism evidence="2">
    <name type="scientific">marine sediment metagenome</name>
    <dbReference type="NCBI Taxonomy" id="412755"/>
    <lineage>
        <taxon>unclassified sequences</taxon>
        <taxon>metagenomes</taxon>
        <taxon>ecological metagenomes</taxon>
    </lineage>
</organism>
<dbReference type="AlphaFoldDB" id="A0A0F9QZV1"/>
<accession>A0A0F9QZV1</accession>
<dbReference type="EMBL" id="LAZR01004212">
    <property type="protein sequence ID" value="KKN10733.1"/>
    <property type="molecule type" value="Genomic_DNA"/>
</dbReference>
<feature type="compositionally biased region" description="Basic and acidic residues" evidence="1">
    <location>
        <begin position="97"/>
        <end position="119"/>
    </location>
</feature>
<feature type="compositionally biased region" description="Basic and acidic residues" evidence="1">
    <location>
        <begin position="339"/>
        <end position="364"/>
    </location>
</feature>
<protein>
    <submittedName>
        <fullName evidence="2">Uncharacterized protein</fullName>
    </submittedName>
</protein>
<feature type="compositionally biased region" description="Basic and acidic residues" evidence="1">
    <location>
        <begin position="306"/>
        <end position="318"/>
    </location>
</feature>
<evidence type="ECO:0000256" key="1">
    <source>
        <dbReference type="SAM" id="MobiDB-lite"/>
    </source>
</evidence>
<feature type="non-terminal residue" evidence="2">
    <location>
        <position position="1"/>
    </location>
</feature>
<feature type="region of interest" description="Disordered" evidence="1">
    <location>
        <begin position="283"/>
        <end position="391"/>
    </location>
</feature>
<name>A0A0F9QZV1_9ZZZZ</name>
<feature type="region of interest" description="Disordered" evidence="1">
    <location>
        <begin position="23"/>
        <end position="45"/>
    </location>
</feature>
<comment type="caution">
    <text evidence="2">The sequence shown here is derived from an EMBL/GenBank/DDBJ whole genome shotgun (WGS) entry which is preliminary data.</text>
</comment>
<sequence>AAIKFAGYTHKGGPASYVSGNFAKGKTEGGAGSGPQRKNLPSKKHAVDKLAKKSLGQLRKMQDMVDQQMARAHKQNNLQGLGRLQAMRSDLDMAVDRKAFGESRNEGRHMNEDKDETSIQRKKGRPPKGYDASSWEWRIHSKGSYWQSPPNNRLKNPGWGARAKSGQVDYFPDRGMAVRFANYTHKGSPASYVSGNFAKGKTEANVPKGKAADKNWVRTSKHDVPPSQRVGGVARYRDAYDDYPEDRKSKGRNEGIQKVREYVRKMVREVLVERRLVRKEAYDPAAEGERASKLDKLAAKHGIKMRKGESRDGFEDRVSTATEGVVEGGPGSGPSGRLPRGEQHKGGDAKRQKRDVWKDSKWGDRPWAAKNGQGKVSHFISRQSAARWATK</sequence>
<feature type="compositionally biased region" description="Basic and acidic residues" evidence="1">
    <location>
        <begin position="283"/>
        <end position="298"/>
    </location>
</feature>
<proteinExistence type="predicted"/>